<organism evidence="2 3">
    <name type="scientific">Vagococcus entomophilus</name>
    <dbReference type="NCBI Taxonomy" id="1160095"/>
    <lineage>
        <taxon>Bacteria</taxon>
        <taxon>Bacillati</taxon>
        <taxon>Bacillota</taxon>
        <taxon>Bacilli</taxon>
        <taxon>Lactobacillales</taxon>
        <taxon>Enterococcaceae</taxon>
        <taxon>Vagococcus</taxon>
    </lineage>
</organism>
<evidence type="ECO:0000313" key="3">
    <source>
        <dbReference type="Proteomes" id="UP000288669"/>
    </source>
</evidence>
<gene>
    <name evidence="2" type="ORF">CBF30_03615</name>
</gene>
<dbReference type="Proteomes" id="UP000288669">
    <property type="component" value="Unassembled WGS sequence"/>
</dbReference>
<dbReference type="Pfam" id="PF05043">
    <property type="entry name" value="Mga"/>
    <property type="match status" value="1"/>
</dbReference>
<reference evidence="2 3" key="1">
    <citation type="submission" date="2017-05" db="EMBL/GenBank/DDBJ databases">
        <title>Vagococcus spp. assemblies.</title>
        <authorList>
            <person name="Gulvik C.A."/>
        </authorList>
    </citation>
    <scope>NUCLEOTIDE SEQUENCE [LARGE SCALE GENOMIC DNA]</scope>
    <source>
        <strain evidence="2 3">DSM 24756</strain>
    </source>
</reference>
<keyword evidence="3" id="KW-1185">Reference proteome</keyword>
<dbReference type="RefSeq" id="WP_126822849.1">
    <property type="nucleotide sequence ID" value="NZ_JBHLWU010000001.1"/>
</dbReference>
<proteinExistence type="predicted"/>
<dbReference type="AlphaFoldDB" id="A0A430AJQ5"/>
<feature type="domain" description="Mga helix-turn-helix" evidence="1">
    <location>
        <begin position="97"/>
        <end position="173"/>
    </location>
</feature>
<dbReference type="EMBL" id="NGJZ01000001">
    <property type="protein sequence ID" value="RSU08340.1"/>
    <property type="molecule type" value="Genomic_DNA"/>
</dbReference>
<dbReference type="OrthoDB" id="2172547at2"/>
<accession>A0A430AJQ5</accession>
<sequence>MFSTKVSRFFLSKNQMKKIKILYIMIDEKYISTLHLKKMLGLSIRATKKIMEELTEEIDFYKQPNQSLQLIYCDNVYCWNPKFCYESCMKILYQLKKSYFIQSSLYKSLFFMMIERSCTLTEFSEKLSYSQSYCYKLMDQLNEFFQVTHLSLKIIKEKKLFKLLGDELEIRQLNYYIIAAVYSSAEWPDYLTERKKIVRTQRYLQLEKYDQLSPSNQLKKDLLLGIFQEAIENGFKIQTVSQNDRELYEFFVRDSDRKKLFAFLQNNYCLKTSDNYNESFCFELLSHHVVPELIDKNEKIRMGRQLIKSNYDNEFLKKELLFLNKICTRYSLTNDESAFFLTDLTTKILILKNFHFWKFYEMSEQSQKIKNVPNQLVYDVEELIGSYFKEAERLHCVKYLANICYYNLLVMDKNVLKIYTEFYYKSSYKEVVEQFILTTYNNNKVGITPDFSEADVIISDGIPYHMNEQTKLFYFSDSSNPKNWEELASFLQKQLISKNIT</sequence>
<evidence type="ECO:0000313" key="2">
    <source>
        <dbReference type="EMBL" id="RSU08340.1"/>
    </source>
</evidence>
<name>A0A430AJQ5_9ENTE</name>
<protein>
    <recommendedName>
        <fullName evidence="1">Mga helix-turn-helix domain-containing protein</fullName>
    </recommendedName>
</protein>
<comment type="caution">
    <text evidence="2">The sequence shown here is derived from an EMBL/GenBank/DDBJ whole genome shotgun (WGS) entry which is preliminary data.</text>
</comment>
<evidence type="ECO:0000259" key="1">
    <source>
        <dbReference type="Pfam" id="PF05043"/>
    </source>
</evidence>
<dbReference type="InterPro" id="IPR007737">
    <property type="entry name" value="Mga_HTH"/>
</dbReference>